<dbReference type="Gene3D" id="1.10.238.10">
    <property type="entry name" value="EF-hand"/>
    <property type="match status" value="1"/>
</dbReference>
<dbReference type="eggNOG" id="KOG1819">
    <property type="taxonomic scope" value="Eukaryota"/>
</dbReference>
<dbReference type="SUPFAM" id="SSF56300">
    <property type="entry name" value="Metallo-dependent phosphatases"/>
    <property type="match status" value="1"/>
</dbReference>
<dbReference type="PROSITE" id="PS00018">
    <property type="entry name" value="EF_HAND_1"/>
    <property type="match status" value="1"/>
</dbReference>
<sequence>MLRYSSPSRRQETSPENADSMLAFVNGVCRCCLGVDLCATSPLVVYLAEGPLIKKGDYAHFRYFVLDSNGFLKYYEIPVKQTINDMGDVVVHIPKNKLTLTNQLTTRNLRGVMLLHPSLCATEFEISGSGLDLTSLNQTTSSLNSEMRCVRRTREILVTGFATNGTLTSWKLQASSHSHYDMWVKAFRIAMRPVWVPNSKHCQICHGTFTAFFRPHHCRKCGTCVCYQCSHLIPRLPLLGYTDPVRICCDCDPLPEPFLPGTKVLVYGIRVGTIVQGSSDAVMVHVSIPARQTIQRVHIRYVERYSEMILAANRIKCRLKSYLAYRLFRTQLHFHTWSLLETLEEQRAVQTVKILKTSISVNELQSLTPAWSNSWDQSAELQNQNLPDNVVPASYRGAHLTFPLTENQVLKLVDAFRNGLPLHQAYVTRLLNLILEQPLVCMSRLTIPNGVQVVIVGDLHGQFEDLMTIFDRKGVPSKHVWYVFNGDFVDRGLHGVEVILTLLAYKLLYPTYVFLNRGNHEASMLNHVFGFEEEVMRKYRDSGALFQLFGQVFNRLPLCTLVQDAIFIVHGGVPHNPNVTLADIQAIDIEREPPTGASGLLADDIFCQMLWNDPQPHDGITISKRGCGYEFGPDVTQAFCKTNNLQMIIRSHESHEDGYVVCHDGLVLSVFSASAYCGFQTNKGAFVVVTNELKPYVVQFYAQPLQKYTCHRNWRAQTKAFEDKTLWSLQELIGQKCDALRQYFRGQPFWRMFLTRLQWKQALTDVLGVPVHFLLYAPQLVVLDDHDKIDCYEFLRYYEVSSETDVPWCHEMLGRIFGAILQDADPALPERALMKRAFEYFDRSLKHRITFDDLKDTLRVLGYLEAKPASLPMSSSLSVPMSSSLSSLASPPSRAMRNSMASLYRDEASVATTDDKDAVEDEDDIVLSEQQAFELMQYLDMNEDGIVSEDEFATTFYAVIGHSHAHYAAA</sequence>
<dbReference type="InterPro" id="IPR018247">
    <property type="entry name" value="EF_Hand_1_Ca_BS"/>
</dbReference>
<dbReference type="InterPro" id="IPR001849">
    <property type="entry name" value="PH_domain"/>
</dbReference>
<feature type="domain" description="FYVE-type" evidence="11">
    <location>
        <begin position="196"/>
        <end position="251"/>
    </location>
</feature>
<dbReference type="InterPro" id="IPR004843">
    <property type="entry name" value="Calcineurin-like_PHP"/>
</dbReference>
<comment type="cofactor">
    <cofactor evidence="1">
        <name>Mn(2+)</name>
        <dbReference type="ChEBI" id="CHEBI:29035"/>
    </cofactor>
</comment>
<evidence type="ECO:0000256" key="8">
    <source>
        <dbReference type="PROSITE-ProRule" id="PRU00091"/>
    </source>
</evidence>
<name>T0PN41_SAPDV</name>
<evidence type="ECO:0000256" key="7">
    <source>
        <dbReference type="ARBA" id="ARBA00023211"/>
    </source>
</evidence>
<dbReference type="EMBL" id="JH767220">
    <property type="protein sequence ID" value="EQC26834.1"/>
    <property type="molecule type" value="Genomic_DNA"/>
</dbReference>
<dbReference type="AlphaFoldDB" id="T0PN41"/>
<dbReference type="PRINTS" id="PR00114">
    <property type="entry name" value="STPHPHTASE"/>
</dbReference>
<dbReference type="RefSeq" id="XP_008619736.1">
    <property type="nucleotide sequence ID" value="XM_008621514.1"/>
</dbReference>
<dbReference type="PANTHER" id="PTHR45668:SF5">
    <property type="entry name" value="SERINE_THREONINE-PROTEIN PHOSPHATASE 5"/>
    <property type="match status" value="1"/>
</dbReference>
<dbReference type="InterPro" id="IPR011011">
    <property type="entry name" value="Znf_FYVE_PHD"/>
</dbReference>
<feature type="domain" description="PH" evidence="10">
    <location>
        <begin position="45"/>
        <end position="192"/>
    </location>
</feature>
<comment type="catalytic activity">
    <reaction evidence="9">
        <text>O-phospho-L-threonyl-[protein] + H2O = L-threonyl-[protein] + phosphate</text>
        <dbReference type="Rhea" id="RHEA:47004"/>
        <dbReference type="Rhea" id="RHEA-COMP:11060"/>
        <dbReference type="Rhea" id="RHEA-COMP:11605"/>
        <dbReference type="ChEBI" id="CHEBI:15377"/>
        <dbReference type="ChEBI" id="CHEBI:30013"/>
        <dbReference type="ChEBI" id="CHEBI:43474"/>
        <dbReference type="ChEBI" id="CHEBI:61977"/>
        <dbReference type="EC" id="3.1.3.16"/>
    </reaction>
</comment>
<organism evidence="13 14">
    <name type="scientific">Saprolegnia diclina (strain VS20)</name>
    <dbReference type="NCBI Taxonomy" id="1156394"/>
    <lineage>
        <taxon>Eukaryota</taxon>
        <taxon>Sar</taxon>
        <taxon>Stramenopiles</taxon>
        <taxon>Oomycota</taxon>
        <taxon>Saprolegniomycetes</taxon>
        <taxon>Saprolegniales</taxon>
        <taxon>Saprolegniaceae</taxon>
        <taxon>Saprolegnia</taxon>
    </lineage>
</organism>
<evidence type="ECO:0000313" key="14">
    <source>
        <dbReference type="Proteomes" id="UP000030762"/>
    </source>
</evidence>
<protein>
    <recommendedName>
        <fullName evidence="9">Serine/threonine-protein phosphatase</fullName>
        <ecNumber evidence="9">3.1.3.16</ecNumber>
    </recommendedName>
</protein>
<accession>T0PN41</accession>
<dbReference type="PROSITE" id="PS50222">
    <property type="entry name" value="EF_HAND_2"/>
    <property type="match status" value="2"/>
</dbReference>
<dbReference type="STRING" id="1156394.T0PN41"/>
<dbReference type="Pfam" id="PF00149">
    <property type="entry name" value="Metallophos"/>
    <property type="match status" value="1"/>
</dbReference>
<dbReference type="GeneID" id="19956072"/>
<keyword evidence="4 8" id="KW-0863">Zinc-finger</keyword>
<dbReference type="InterPro" id="IPR013083">
    <property type="entry name" value="Znf_RING/FYVE/PHD"/>
</dbReference>
<proteinExistence type="inferred from homology"/>
<dbReference type="VEuPathDB" id="FungiDB:SDRG_15345"/>
<dbReference type="Pfam" id="PF01363">
    <property type="entry name" value="FYVE"/>
    <property type="match status" value="1"/>
</dbReference>
<dbReference type="InterPro" id="IPR051134">
    <property type="entry name" value="PPP_phosphatase"/>
</dbReference>
<dbReference type="OrthoDB" id="442428at2759"/>
<dbReference type="PROSITE" id="PS50178">
    <property type="entry name" value="ZF_FYVE"/>
    <property type="match status" value="1"/>
</dbReference>
<evidence type="ECO:0000256" key="5">
    <source>
        <dbReference type="ARBA" id="ARBA00022833"/>
    </source>
</evidence>
<dbReference type="Gene3D" id="3.60.21.10">
    <property type="match status" value="1"/>
</dbReference>
<dbReference type="SMART" id="SM00064">
    <property type="entry name" value="FYVE"/>
    <property type="match status" value="1"/>
</dbReference>
<dbReference type="Proteomes" id="UP000030762">
    <property type="component" value="Unassembled WGS sequence"/>
</dbReference>
<comment type="similarity">
    <text evidence="2 9">Belongs to the PPP phosphatase family.</text>
</comment>
<evidence type="ECO:0000259" key="12">
    <source>
        <dbReference type="PROSITE" id="PS50222"/>
    </source>
</evidence>
<dbReference type="InterPro" id="IPR011992">
    <property type="entry name" value="EF-hand-dom_pair"/>
</dbReference>
<dbReference type="InterPro" id="IPR006186">
    <property type="entry name" value="Ser/Thr-sp_prot-phosphatase"/>
</dbReference>
<evidence type="ECO:0000256" key="1">
    <source>
        <dbReference type="ARBA" id="ARBA00001936"/>
    </source>
</evidence>
<evidence type="ECO:0000256" key="2">
    <source>
        <dbReference type="ARBA" id="ARBA00008294"/>
    </source>
</evidence>
<keyword evidence="3" id="KW-0479">Metal-binding</keyword>
<keyword evidence="6" id="KW-0106">Calcium</keyword>
<evidence type="ECO:0000313" key="13">
    <source>
        <dbReference type="EMBL" id="EQC26834.1"/>
    </source>
</evidence>
<feature type="domain" description="EF-hand" evidence="12">
    <location>
        <begin position="927"/>
        <end position="962"/>
    </location>
</feature>
<evidence type="ECO:0000256" key="4">
    <source>
        <dbReference type="ARBA" id="ARBA00022771"/>
    </source>
</evidence>
<dbReference type="EC" id="3.1.3.16" evidence="9"/>
<dbReference type="GO" id="GO:0004722">
    <property type="term" value="F:protein serine/threonine phosphatase activity"/>
    <property type="evidence" value="ECO:0007669"/>
    <property type="project" value="UniProtKB-EC"/>
</dbReference>
<keyword evidence="5" id="KW-0862">Zinc</keyword>
<dbReference type="InterPro" id="IPR017455">
    <property type="entry name" value="Znf_FYVE-rel"/>
</dbReference>
<keyword evidence="7" id="KW-0464">Manganese</keyword>
<dbReference type="OMA" id="ESHEDGY"/>
<dbReference type="GO" id="GO:0005509">
    <property type="term" value="F:calcium ion binding"/>
    <property type="evidence" value="ECO:0007669"/>
    <property type="project" value="InterPro"/>
</dbReference>
<evidence type="ECO:0000259" key="11">
    <source>
        <dbReference type="PROSITE" id="PS50178"/>
    </source>
</evidence>
<dbReference type="InParanoid" id="T0PN41"/>
<dbReference type="InterPro" id="IPR000306">
    <property type="entry name" value="Znf_FYVE"/>
</dbReference>
<gene>
    <name evidence="13" type="ORF">SDRG_15345</name>
</gene>
<dbReference type="eggNOG" id="KOG0376">
    <property type="taxonomic scope" value="Eukaryota"/>
</dbReference>
<evidence type="ECO:0000256" key="9">
    <source>
        <dbReference type="RuleBase" id="RU004273"/>
    </source>
</evidence>
<keyword evidence="14" id="KW-1185">Reference proteome</keyword>
<dbReference type="SMART" id="SM00156">
    <property type="entry name" value="PP2Ac"/>
    <property type="match status" value="1"/>
</dbReference>
<reference evidence="13 14" key="1">
    <citation type="submission" date="2012-04" db="EMBL/GenBank/DDBJ databases">
        <title>The Genome Sequence of Saprolegnia declina VS20.</title>
        <authorList>
            <consortium name="The Broad Institute Genome Sequencing Platform"/>
            <person name="Russ C."/>
            <person name="Nusbaum C."/>
            <person name="Tyler B."/>
            <person name="van West P."/>
            <person name="Dieguez-Uribeondo J."/>
            <person name="de Bruijn I."/>
            <person name="Tripathy S."/>
            <person name="Jiang R."/>
            <person name="Young S.K."/>
            <person name="Zeng Q."/>
            <person name="Gargeya S."/>
            <person name="Fitzgerald M."/>
            <person name="Haas B."/>
            <person name="Abouelleil A."/>
            <person name="Alvarado L."/>
            <person name="Arachchi H.M."/>
            <person name="Berlin A."/>
            <person name="Chapman S.B."/>
            <person name="Goldberg J."/>
            <person name="Griggs A."/>
            <person name="Gujja S."/>
            <person name="Hansen M."/>
            <person name="Howarth C."/>
            <person name="Imamovic A."/>
            <person name="Larimer J."/>
            <person name="McCowen C."/>
            <person name="Montmayeur A."/>
            <person name="Murphy C."/>
            <person name="Neiman D."/>
            <person name="Pearson M."/>
            <person name="Priest M."/>
            <person name="Roberts A."/>
            <person name="Saif S."/>
            <person name="Shea T."/>
            <person name="Sisk P."/>
            <person name="Sykes S."/>
            <person name="Wortman J."/>
            <person name="Nusbaum C."/>
            <person name="Birren B."/>
        </authorList>
    </citation>
    <scope>NUCLEOTIDE SEQUENCE [LARGE SCALE GENOMIC DNA]</scope>
    <source>
        <strain evidence="13 14">VS20</strain>
    </source>
</reference>
<evidence type="ECO:0000256" key="3">
    <source>
        <dbReference type="ARBA" id="ARBA00022723"/>
    </source>
</evidence>
<dbReference type="GO" id="GO:0008270">
    <property type="term" value="F:zinc ion binding"/>
    <property type="evidence" value="ECO:0007669"/>
    <property type="project" value="UniProtKB-KW"/>
</dbReference>
<dbReference type="InterPro" id="IPR029052">
    <property type="entry name" value="Metallo-depent_PP-like"/>
</dbReference>
<keyword evidence="9" id="KW-0378">Hydrolase</keyword>
<dbReference type="SUPFAM" id="SSF57903">
    <property type="entry name" value="FYVE/PHD zinc finger"/>
    <property type="match status" value="1"/>
</dbReference>
<dbReference type="PANTHER" id="PTHR45668">
    <property type="entry name" value="SERINE/THREONINE-PROTEIN PHOSPHATASE 5-RELATED"/>
    <property type="match status" value="1"/>
</dbReference>
<dbReference type="PROSITE" id="PS50003">
    <property type="entry name" value="PH_DOMAIN"/>
    <property type="match status" value="1"/>
</dbReference>
<evidence type="ECO:0000259" key="10">
    <source>
        <dbReference type="PROSITE" id="PS50003"/>
    </source>
</evidence>
<evidence type="ECO:0000256" key="6">
    <source>
        <dbReference type="ARBA" id="ARBA00022837"/>
    </source>
</evidence>
<dbReference type="PROSITE" id="PS00125">
    <property type="entry name" value="SER_THR_PHOSPHATASE"/>
    <property type="match status" value="1"/>
</dbReference>
<dbReference type="Gene3D" id="3.30.40.10">
    <property type="entry name" value="Zinc/RING finger domain, C3HC4 (zinc finger)"/>
    <property type="match status" value="1"/>
</dbReference>
<dbReference type="SUPFAM" id="SSF47473">
    <property type="entry name" value="EF-hand"/>
    <property type="match status" value="1"/>
</dbReference>
<feature type="domain" description="EF-hand" evidence="12">
    <location>
        <begin position="829"/>
        <end position="864"/>
    </location>
</feature>
<dbReference type="InterPro" id="IPR002048">
    <property type="entry name" value="EF_hand_dom"/>
</dbReference>